<keyword evidence="2" id="KW-1185">Reference proteome</keyword>
<evidence type="ECO:0000313" key="2">
    <source>
        <dbReference type="Proteomes" id="UP001172457"/>
    </source>
</evidence>
<proteinExistence type="predicted"/>
<dbReference type="Proteomes" id="UP001172457">
    <property type="component" value="Chromosome 3"/>
</dbReference>
<organism evidence="1 2">
    <name type="scientific">Centaurea solstitialis</name>
    <name type="common">yellow star-thistle</name>
    <dbReference type="NCBI Taxonomy" id="347529"/>
    <lineage>
        <taxon>Eukaryota</taxon>
        <taxon>Viridiplantae</taxon>
        <taxon>Streptophyta</taxon>
        <taxon>Embryophyta</taxon>
        <taxon>Tracheophyta</taxon>
        <taxon>Spermatophyta</taxon>
        <taxon>Magnoliopsida</taxon>
        <taxon>eudicotyledons</taxon>
        <taxon>Gunneridae</taxon>
        <taxon>Pentapetalae</taxon>
        <taxon>asterids</taxon>
        <taxon>campanulids</taxon>
        <taxon>Asterales</taxon>
        <taxon>Asteraceae</taxon>
        <taxon>Carduoideae</taxon>
        <taxon>Cardueae</taxon>
        <taxon>Centaureinae</taxon>
        <taxon>Centaurea</taxon>
    </lineage>
</organism>
<dbReference type="EMBL" id="JARYMX010000003">
    <property type="protein sequence ID" value="KAJ9559129.1"/>
    <property type="molecule type" value="Genomic_DNA"/>
</dbReference>
<name>A0AA38WQT2_9ASTR</name>
<protein>
    <submittedName>
        <fullName evidence="1">Uncharacterized protein</fullName>
    </submittedName>
</protein>
<sequence length="245" mass="26969">MLCSTLEPQSKTTSIIYPTRHSSSDLGKSNEINQNPIEILYIIPTPIEIKTSTPSTPPSSLPPPLTAVTTISGVPDATISGVARFSSLYHAATTTSPPTSNPSTISGDWFRRNHHHQRLVPTQPPSPAVGSDATFIFYILFVVGSDLITISGGPDLLRLQRNNHRWICFSFFSFDYSYASGFDYGFMHTKCCNRKDEDSKMLVILQHLRGGINGLKRLENRGQGSVGAKILKISALDDPFEMLLK</sequence>
<gene>
    <name evidence="1" type="ORF">OSB04_013743</name>
</gene>
<accession>A0AA38WQT2</accession>
<feature type="non-terminal residue" evidence="1">
    <location>
        <position position="1"/>
    </location>
</feature>
<reference evidence="1" key="1">
    <citation type="submission" date="2023-03" db="EMBL/GenBank/DDBJ databases">
        <title>Chromosome-scale reference genome and RAD-based genetic map of yellow starthistle (Centaurea solstitialis) reveal putative structural variation and QTLs associated with invader traits.</title>
        <authorList>
            <person name="Reatini B."/>
            <person name="Cang F.A."/>
            <person name="Jiang Q."/>
            <person name="Mckibben M.T.W."/>
            <person name="Barker M.S."/>
            <person name="Rieseberg L.H."/>
            <person name="Dlugosch K.M."/>
        </authorList>
    </citation>
    <scope>NUCLEOTIDE SEQUENCE</scope>
    <source>
        <strain evidence="1">CAN-66</strain>
        <tissue evidence="1">Leaf</tissue>
    </source>
</reference>
<evidence type="ECO:0000313" key="1">
    <source>
        <dbReference type="EMBL" id="KAJ9559129.1"/>
    </source>
</evidence>
<comment type="caution">
    <text evidence="1">The sequence shown here is derived from an EMBL/GenBank/DDBJ whole genome shotgun (WGS) entry which is preliminary data.</text>
</comment>
<dbReference type="AlphaFoldDB" id="A0AA38WQT2"/>